<keyword evidence="5" id="KW-1185">Reference proteome</keyword>
<sequence>METSEPTPQALTAGKTLLKAREEAGLSRADIATRTKVAERHIIAIEEDRFEDLAARTYAVGFSRAYARSVGLDERHIAEMVRAQLDAHEPVHTVTQLSYEPGDPARVPSRGLAWMAGGAVVLIVGVVVYFWSSVFSPEGELPSLLTAETPSAAPSLARPAPAPSASVAPSGPVVLTANADQVWLRVSDGEGKTLLQRVLKRGESWTVPADAQNPQLRTARADVLGITVGGKAIPALSDKPETLSGVSLKPADLVARASGQPVPAPAGAPAPSPAAPSPASVSPSASQGTAPSA</sequence>
<evidence type="ECO:0000259" key="3">
    <source>
        <dbReference type="Pfam" id="PF13464"/>
    </source>
</evidence>
<dbReference type="CDD" id="cd00093">
    <property type="entry name" value="HTH_XRE"/>
    <property type="match status" value="1"/>
</dbReference>
<keyword evidence="2" id="KW-0812">Transmembrane</keyword>
<proteinExistence type="predicted"/>
<dbReference type="Proteomes" id="UP001162881">
    <property type="component" value="Unassembled WGS sequence"/>
</dbReference>
<feature type="transmembrane region" description="Helical" evidence="2">
    <location>
        <begin position="112"/>
        <end position="131"/>
    </location>
</feature>
<feature type="compositionally biased region" description="Pro residues" evidence="1">
    <location>
        <begin position="262"/>
        <end position="276"/>
    </location>
</feature>
<evidence type="ECO:0000313" key="4">
    <source>
        <dbReference type="EMBL" id="MCJ2184062.1"/>
    </source>
</evidence>
<feature type="region of interest" description="Disordered" evidence="1">
    <location>
        <begin position="257"/>
        <end position="293"/>
    </location>
</feature>
<keyword evidence="2" id="KW-0472">Membrane</keyword>
<protein>
    <submittedName>
        <fullName evidence="4">DUF4115 domain-containing protein</fullName>
    </submittedName>
</protein>
<reference evidence="4" key="1">
    <citation type="submission" date="2022-03" db="EMBL/GenBank/DDBJ databases">
        <title>Identification of a novel bacterium isolated from mangrove sediments.</title>
        <authorList>
            <person name="Pan X."/>
        </authorList>
    </citation>
    <scope>NUCLEOTIDE SEQUENCE</scope>
    <source>
        <strain evidence="4">B1949</strain>
    </source>
</reference>
<dbReference type="InterPro" id="IPR001387">
    <property type="entry name" value="Cro/C1-type_HTH"/>
</dbReference>
<evidence type="ECO:0000256" key="2">
    <source>
        <dbReference type="SAM" id="Phobius"/>
    </source>
</evidence>
<dbReference type="EMBL" id="JALHLF010000075">
    <property type="protein sequence ID" value="MCJ2184062.1"/>
    <property type="molecule type" value="Genomic_DNA"/>
</dbReference>
<comment type="caution">
    <text evidence="4">The sequence shown here is derived from an EMBL/GenBank/DDBJ whole genome shotgun (WGS) entry which is preliminary data.</text>
</comment>
<organism evidence="4 5">
    <name type="scientific">Novosphingobium organovorum</name>
    <dbReference type="NCBI Taxonomy" id="2930092"/>
    <lineage>
        <taxon>Bacteria</taxon>
        <taxon>Pseudomonadati</taxon>
        <taxon>Pseudomonadota</taxon>
        <taxon>Alphaproteobacteria</taxon>
        <taxon>Sphingomonadales</taxon>
        <taxon>Sphingomonadaceae</taxon>
        <taxon>Novosphingobium</taxon>
    </lineage>
</organism>
<feature type="compositionally biased region" description="Low complexity" evidence="1">
    <location>
        <begin position="277"/>
        <end position="287"/>
    </location>
</feature>
<dbReference type="Pfam" id="PF13464">
    <property type="entry name" value="RodZ_C"/>
    <property type="match status" value="1"/>
</dbReference>
<dbReference type="PANTHER" id="PTHR34475">
    <property type="match status" value="1"/>
</dbReference>
<dbReference type="PANTHER" id="PTHR34475:SF1">
    <property type="entry name" value="CYTOSKELETON PROTEIN RODZ"/>
    <property type="match status" value="1"/>
</dbReference>
<dbReference type="InterPro" id="IPR025194">
    <property type="entry name" value="RodZ-like_C"/>
</dbReference>
<dbReference type="InterPro" id="IPR050400">
    <property type="entry name" value="Bact_Cytoskel_RodZ"/>
</dbReference>
<evidence type="ECO:0000313" key="5">
    <source>
        <dbReference type="Proteomes" id="UP001162881"/>
    </source>
</evidence>
<keyword evidence="2" id="KW-1133">Transmembrane helix</keyword>
<gene>
    <name evidence="4" type="ORF">MTR62_15360</name>
</gene>
<dbReference type="Gene3D" id="1.10.260.40">
    <property type="entry name" value="lambda repressor-like DNA-binding domains"/>
    <property type="match status" value="1"/>
</dbReference>
<dbReference type="InterPro" id="IPR010982">
    <property type="entry name" value="Lambda_DNA-bd_dom_sf"/>
</dbReference>
<feature type="domain" description="Cytoskeleton protein RodZ-like C-terminal" evidence="3">
    <location>
        <begin position="175"/>
        <end position="239"/>
    </location>
</feature>
<dbReference type="RefSeq" id="WP_244022510.1">
    <property type="nucleotide sequence ID" value="NZ_JALHLF010000075.1"/>
</dbReference>
<accession>A0ABT0BG75</accession>
<feature type="non-terminal residue" evidence="4">
    <location>
        <position position="293"/>
    </location>
</feature>
<evidence type="ECO:0000256" key="1">
    <source>
        <dbReference type="SAM" id="MobiDB-lite"/>
    </source>
</evidence>
<name>A0ABT0BG75_9SPHN</name>
<dbReference type="Pfam" id="PF13413">
    <property type="entry name" value="HTH_25"/>
    <property type="match status" value="1"/>
</dbReference>